<evidence type="ECO:0000313" key="2">
    <source>
        <dbReference type="Proteomes" id="UP000449969"/>
    </source>
</evidence>
<accession>A0A844TGY3</accession>
<keyword evidence="2" id="KW-1185">Reference proteome</keyword>
<dbReference type="EMBL" id="WQNE01000020">
    <property type="protein sequence ID" value="MVT75879.1"/>
    <property type="molecule type" value="Genomic_DNA"/>
</dbReference>
<evidence type="ECO:0000313" key="1">
    <source>
        <dbReference type="EMBL" id="MVT75879.1"/>
    </source>
</evidence>
<gene>
    <name evidence="1" type="ORF">GPL20_23010</name>
</gene>
<proteinExistence type="predicted"/>
<name>A0A844TGY3_9BRAD</name>
<dbReference type="RefSeq" id="WP_157331864.1">
    <property type="nucleotide sequence ID" value="NZ_JANADL010000018.1"/>
</dbReference>
<protein>
    <submittedName>
        <fullName evidence="1">Uncharacterized protein</fullName>
    </submittedName>
</protein>
<dbReference type="Proteomes" id="UP000449969">
    <property type="component" value="Unassembled WGS sequence"/>
</dbReference>
<organism evidence="1 2">
    <name type="scientific">Bradyrhizobium cajani</name>
    <dbReference type="NCBI Taxonomy" id="1928661"/>
    <lineage>
        <taxon>Bacteria</taxon>
        <taxon>Pseudomonadati</taxon>
        <taxon>Pseudomonadota</taxon>
        <taxon>Alphaproteobacteria</taxon>
        <taxon>Hyphomicrobiales</taxon>
        <taxon>Nitrobacteraceae</taxon>
        <taxon>Bradyrhizobium</taxon>
    </lineage>
</organism>
<comment type="caution">
    <text evidence="1">The sequence shown here is derived from an EMBL/GenBank/DDBJ whole genome shotgun (WGS) entry which is preliminary data.</text>
</comment>
<sequence length="74" mass="8119">MNQPLIQPRTVYHVSTGSTVMNGVDAAAAVSNHPLEWSYEPWTDEVLAKVRANIAREAEINHVPVVGALLEEPK</sequence>
<dbReference type="AlphaFoldDB" id="A0A844TGY3"/>
<reference evidence="1 2" key="1">
    <citation type="submission" date="2019-12" db="EMBL/GenBank/DDBJ databases">
        <title>Draft genome sequences Bradyrhizobium cajani AMBPC1010, Bradyrhizobium pachyrhizi AMBPC1040 and Bradyrhizobium yuanmingense ALSPC3051, three plant growth promoting strains isolated from nodules of Cajanus cajan L. in Dominican Republic.</title>
        <authorList>
            <person name="Flores-Felix J.D."/>
            <person name="Araujo J."/>
            <person name="Diaz-Alcantara C."/>
            <person name="Gonzalez-Andres F."/>
            <person name="Velazquez E."/>
        </authorList>
    </citation>
    <scope>NUCLEOTIDE SEQUENCE [LARGE SCALE GENOMIC DNA]</scope>
    <source>
        <strain evidence="1 2">1010</strain>
    </source>
</reference>